<sequence>MTLKALATPLRSTQQKPSDPPEEKKKKKTKPPTAPKKPKREKFEKLEALSQRLRLCILKRVNHRRHHSS</sequence>
<protein>
    <submittedName>
        <fullName evidence="2">Uncharacterized protein</fullName>
    </submittedName>
</protein>
<evidence type="ECO:0000313" key="3">
    <source>
        <dbReference type="Proteomes" id="UP000288805"/>
    </source>
</evidence>
<dbReference type="EMBL" id="QGNW01001671">
    <property type="protein sequence ID" value="RVW33582.1"/>
    <property type="molecule type" value="Genomic_DNA"/>
</dbReference>
<evidence type="ECO:0000256" key="1">
    <source>
        <dbReference type="SAM" id="MobiDB-lite"/>
    </source>
</evidence>
<organism evidence="2 3">
    <name type="scientific">Vitis vinifera</name>
    <name type="common">Grape</name>
    <dbReference type="NCBI Taxonomy" id="29760"/>
    <lineage>
        <taxon>Eukaryota</taxon>
        <taxon>Viridiplantae</taxon>
        <taxon>Streptophyta</taxon>
        <taxon>Embryophyta</taxon>
        <taxon>Tracheophyta</taxon>
        <taxon>Spermatophyta</taxon>
        <taxon>Magnoliopsida</taxon>
        <taxon>eudicotyledons</taxon>
        <taxon>Gunneridae</taxon>
        <taxon>Pentapetalae</taxon>
        <taxon>rosids</taxon>
        <taxon>Vitales</taxon>
        <taxon>Vitaceae</taxon>
        <taxon>Viteae</taxon>
        <taxon>Vitis</taxon>
    </lineage>
</organism>
<accession>A0A438DDN4</accession>
<reference evidence="2 3" key="1">
    <citation type="journal article" date="2018" name="PLoS Genet.">
        <title>Population sequencing reveals clonal diversity and ancestral inbreeding in the grapevine cultivar Chardonnay.</title>
        <authorList>
            <person name="Roach M.J."/>
            <person name="Johnson D.L."/>
            <person name="Bohlmann J."/>
            <person name="van Vuuren H.J."/>
            <person name="Jones S.J."/>
            <person name="Pretorius I.S."/>
            <person name="Schmidt S.A."/>
            <person name="Borneman A.R."/>
        </authorList>
    </citation>
    <scope>NUCLEOTIDE SEQUENCE [LARGE SCALE GENOMIC DNA]</scope>
    <source>
        <strain evidence="3">cv. Chardonnay</strain>
        <tissue evidence="2">Leaf</tissue>
    </source>
</reference>
<gene>
    <name evidence="2" type="ORF">CK203_080026</name>
</gene>
<comment type="caution">
    <text evidence="2">The sequence shown here is derived from an EMBL/GenBank/DDBJ whole genome shotgun (WGS) entry which is preliminary data.</text>
</comment>
<dbReference type="Proteomes" id="UP000288805">
    <property type="component" value="Unassembled WGS sequence"/>
</dbReference>
<proteinExistence type="predicted"/>
<name>A0A438DDN4_VITVI</name>
<feature type="region of interest" description="Disordered" evidence="1">
    <location>
        <begin position="1"/>
        <end position="43"/>
    </location>
</feature>
<dbReference type="AlphaFoldDB" id="A0A438DDN4"/>
<feature type="compositionally biased region" description="Basic residues" evidence="1">
    <location>
        <begin position="25"/>
        <end position="40"/>
    </location>
</feature>
<evidence type="ECO:0000313" key="2">
    <source>
        <dbReference type="EMBL" id="RVW33582.1"/>
    </source>
</evidence>